<gene>
    <name evidence="3" type="ORF">B9Q04_20295</name>
</gene>
<dbReference type="GO" id="GO:0016020">
    <property type="term" value="C:membrane"/>
    <property type="evidence" value="ECO:0007669"/>
    <property type="project" value="TreeGrafter"/>
</dbReference>
<sequence length="62" mass="6895">MDLTGKVCIITGATHGIGFQTAKLFAELGARVIAIGRDTSRGEELVENYKNRIIFRTLRPFQ</sequence>
<evidence type="ECO:0000313" key="4">
    <source>
        <dbReference type="Proteomes" id="UP000242015"/>
    </source>
</evidence>
<evidence type="ECO:0000256" key="2">
    <source>
        <dbReference type="ARBA" id="ARBA00023002"/>
    </source>
</evidence>
<dbReference type="Gene3D" id="3.40.50.720">
    <property type="entry name" value="NAD(P)-binding Rossmann-like Domain"/>
    <property type="match status" value="1"/>
</dbReference>
<dbReference type="PANTHER" id="PTHR44196">
    <property type="entry name" value="DEHYDROGENASE/REDUCTASE SDR FAMILY MEMBER 7B"/>
    <property type="match status" value="1"/>
</dbReference>
<dbReference type="SUPFAM" id="SSF51735">
    <property type="entry name" value="NAD(P)-binding Rossmann-fold domains"/>
    <property type="match status" value="1"/>
</dbReference>
<dbReference type="InterPro" id="IPR036291">
    <property type="entry name" value="NAD(P)-bd_dom_sf"/>
</dbReference>
<evidence type="ECO:0000256" key="1">
    <source>
        <dbReference type="ARBA" id="ARBA00006484"/>
    </source>
</evidence>
<dbReference type="PANTHER" id="PTHR44196:SF1">
    <property type="entry name" value="DEHYDROGENASE_REDUCTASE SDR FAMILY MEMBER 7B"/>
    <property type="match status" value="1"/>
</dbReference>
<comment type="caution">
    <text evidence="3">The sequence shown here is derived from an EMBL/GenBank/DDBJ whole genome shotgun (WGS) entry which is preliminary data.</text>
</comment>
<accession>A0A2R6BVF3</accession>
<dbReference type="GO" id="GO:0016491">
    <property type="term" value="F:oxidoreductase activity"/>
    <property type="evidence" value="ECO:0007669"/>
    <property type="project" value="UniProtKB-KW"/>
</dbReference>
<dbReference type="AlphaFoldDB" id="A0A2R6BVF3"/>
<dbReference type="InterPro" id="IPR002347">
    <property type="entry name" value="SDR_fam"/>
</dbReference>
<dbReference type="EMBL" id="NEXF01000771">
    <property type="protein sequence ID" value="PSO02602.1"/>
    <property type="molecule type" value="Genomic_DNA"/>
</dbReference>
<dbReference type="Proteomes" id="UP000242015">
    <property type="component" value="Unassembled WGS sequence"/>
</dbReference>
<dbReference type="Pfam" id="PF00106">
    <property type="entry name" value="adh_short"/>
    <property type="match status" value="1"/>
</dbReference>
<comment type="similarity">
    <text evidence="1">Belongs to the short-chain dehydrogenases/reductases (SDR) family.</text>
</comment>
<keyword evidence="2" id="KW-0560">Oxidoreductase</keyword>
<proteinExistence type="inferred from homology"/>
<reference evidence="3 4" key="1">
    <citation type="submission" date="2017-04" db="EMBL/GenBank/DDBJ databases">
        <title>Novel microbial lineages endemic to geothermal iron-oxide mats fill important gaps in the evolutionary history of Archaea.</title>
        <authorList>
            <person name="Jay Z.J."/>
            <person name="Beam J.P."/>
            <person name="Dlakic M."/>
            <person name="Rusch D.B."/>
            <person name="Kozubal M.A."/>
            <person name="Inskeep W.P."/>
        </authorList>
    </citation>
    <scope>NUCLEOTIDE SEQUENCE [LARGE SCALE GENOMIC DNA]</scope>
    <source>
        <strain evidence="3">BE_D</strain>
    </source>
</reference>
<protein>
    <recommendedName>
        <fullName evidence="5">Short-chain dehydrogenase</fullName>
    </recommendedName>
</protein>
<evidence type="ECO:0008006" key="5">
    <source>
        <dbReference type="Google" id="ProtNLM"/>
    </source>
</evidence>
<organism evidence="3 4">
    <name type="scientific">Candidatus Marsarchaeota G2 archaeon BE_D</name>
    <dbReference type="NCBI Taxonomy" id="1978158"/>
    <lineage>
        <taxon>Archaea</taxon>
        <taxon>Candidatus Marsarchaeota</taxon>
        <taxon>Candidatus Marsarchaeota group 2</taxon>
    </lineage>
</organism>
<evidence type="ECO:0000313" key="3">
    <source>
        <dbReference type="EMBL" id="PSO02602.1"/>
    </source>
</evidence>
<name>A0A2R6BVF3_9ARCH</name>